<evidence type="ECO:0000313" key="3">
    <source>
        <dbReference type="Proteomes" id="UP000007305"/>
    </source>
</evidence>
<dbReference type="Proteomes" id="UP000007305">
    <property type="component" value="Chromosome 5"/>
</dbReference>
<feature type="region of interest" description="Disordered" evidence="1">
    <location>
        <begin position="122"/>
        <end position="142"/>
    </location>
</feature>
<accession>A0A804PGX7</accession>
<sequence>MQGCRGRHQRHPPAIPADCLACPSILLPTPPSILARALRTHSIHASLQQQTPIPVVALASLLFVASASASTPLFDAFAADSDFWCTLFSTARARAALAMASTGTRHHSSYLSGVPTALLPPVSSEEAANSTQESGGLEDEEL</sequence>
<protein>
    <submittedName>
        <fullName evidence="2">Uncharacterized protein</fullName>
    </submittedName>
</protein>
<reference evidence="3" key="1">
    <citation type="journal article" date="2009" name="Science">
        <title>The B73 maize genome: complexity, diversity, and dynamics.</title>
        <authorList>
            <person name="Schnable P.S."/>
            <person name="Ware D."/>
            <person name="Fulton R.S."/>
            <person name="Stein J.C."/>
            <person name="Wei F."/>
            <person name="Pasternak S."/>
            <person name="Liang C."/>
            <person name="Zhang J."/>
            <person name="Fulton L."/>
            <person name="Graves T.A."/>
            <person name="Minx P."/>
            <person name="Reily A.D."/>
            <person name="Courtney L."/>
            <person name="Kruchowski S.S."/>
            <person name="Tomlinson C."/>
            <person name="Strong C."/>
            <person name="Delehaunty K."/>
            <person name="Fronick C."/>
            <person name="Courtney B."/>
            <person name="Rock S.M."/>
            <person name="Belter E."/>
            <person name="Du F."/>
            <person name="Kim K."/>
            <person name="Abbott R.M."/>
            <person name="Cotton M."/>
            <person name="Levy A."/>
            <person name="Marchetto P."/>
            <person name="Ochoa K."/>
            <person name="Jackson S.M."/>
            <person name="Gillam B."/>
            <person name="Chen W."/>
            <person name="Yan L."/>
            <person name="Higginbotham J."/>
            <person name="Cardenas M."/>
            <person name="Waligorski J."/>
            <person name="Applebaum E."/>
            <person name="Phelps L."/>
            <person name="Falcone J."/>
            <person name="Kanchi K."/>
            <person name="Thane T."/>
            <person name="Scimone A."/>
            <person name="Thane N."/>
            <person name="Henke J."/>
            <person name="Wang T."/>
            <person name="Ruppert J."/>
            <person name="Shah N."/>
            <person name="Rotter K."/>
            <person name="Hodges J."/>
            <person name="Ingenthron E."/>
            <person name="Cordes M."/>
            <person name="Kohlberg S."/>
            <person name="Sgro J."/>
            <person name="Delgado B."/>
            <person name="Mead K."/>
            <person name="Chinwalla A."/>
            <person name="Leonard S."/>
            <person name="Crouse K."/>
            <person name="Collura K."/>
            <person name="Kudrna D."/>
            <person name="Currie J."/>
            <person name="He R."/>
            <person name="Angelova A."/>
            <person name="Rajasekar S."/>
            <person name="Mueller T."/>
            <person name="Lomeli R."/>
            <person name="Scara G."/>
            <person name="Ko A."/>
            <person name="Delaney K."/>
            <person name="Wissotski M."/>
            <person name="Lopez G."/>
            <person name="Campos D."/>
            <person name="Braidotti M."/>
            <person name="Ashley E."/>
            <person name="Golser W."/>
            <person name="Kim H."/>
            <person name="Lee S."/>
            <person name="Lin J."/>
            <person name="Dujmic Z."/>
            <person name="Kim W."/>
            <person name="Talag J."/>
            <person name="Zuccolo A."/>
            <person name="Fan C."/>
            <person name="Sebastian A."/>
            <person name="Kramer M."/>
            <person name="Spiegel L."/>
            <person name="Nascimento L."/>
            <person name="Zutavern T."/>
            <person name="Miller B."/>
            <person name="Ambroise C."/>
            <person name="Muller S."/>
            <person name="Spooner W."/>
            <person name="Narechania A."/>
            <person name="Ren L."/>
            <person name="Wei S."/>
            <person name="Kumari S."/>
            <person name="Faga B."/>
            <person name="Levy M.J."/>
            <person name="McMahan L."/>
            <person name="Van Buren P."/>
            <person name="Vaughn M.W."/>
            <person name="Ying K."/>
            <person name="Yeh C.-T."/>
            <person name="Emrich S.J."/>
            <person name="Jia Y."/>
            <person name="Kalyanaraman A."/>
            <person name="Hsia A.-P."/>
            <person name="Barbazuk W.B."/>
            <person name="Baucom R.S."/>
            <person name="Brutnell T.P."/>
            <person name="Carpita N.C."/>
            <person name="Chaparro C."/>
            <person name="Chia J.-M."/>
            <person name="Deragon J.-M."/>
            <person name="Estill J.C."/>
            <person name="Fu Y."/>
            <person name="Jeddeloh J.A."/>
            <person name="Han Y."/>
            <person name="Lee H."/>
            <person name="Li P."/>
            <person name="Lisch D.R."/>
            <person name="Liu S."/>
            <person name="Liu Z."/>
            <person name="Nagel D.H."/>
            <person name="McCann M.C."/>
            <person name="SanMiguel P."/>
            <person name="Myers A.M."/>
            <person name="Nettleton D."/>
            <person name="Nguyen J."/>
            <person name="Penning B.W."/>
            <person name="Ponnala L."/>
            <person name="Schneider K.L."/>
            <person name="Schwartz D.C."/>
            <person name="Sharma A."/>
            <person name="Soderlund C."/>
            <person name="Springer N.M."/>
            <person name="Sun Q."/>
            <person name="Wang H."/>
            <person name="Waterman M."/>
            <person name="Westerman R."/>
            <person name="Wolfgruber T.K."/>
            <person name="Yang L."/>
            <person name="Yu Y."/>
            <person name="Zhang L."/>
            <person name="Zhou S."/>
            <person name="Zhu Q."/>
            <person name="Bennetzen J.L."/>
            <person name="Dawe R.K."/>
            <person name="Jiang J."/>
            <person name="Jiang N."/>
            <person name="Presting G.G."/>
            <person name="Wessler S.R."/>
            <person name="Aluru S."/>
            <person name="Martienssen R.A."/>
            <person name="Clifton S.W."/>
            <person name="McCombie W.R."/>
            <person name="Wing R.A."/>
            <person name="Wilson R.K."/>
        </authorList>
    </citation>
    <scope>NUCLEOTIDE SEQUENCE [LARGE SCALE GENOMIC DNA]</scope>
    <source>
        <strain evidence="3">cv. B73</strain>
    </source>
</reference>
<reference evidence="2" key="2">
    <citation type="submission" date="2019-07" db="EMBL/GenBank/DDBJ databases">
        <authorList>
            <person name="Seetharam A."/>
            <person name="Woodhouse M."/>
            <person name="Cannon E."/>
        </authorList>
    </citation>
    <scope>NUCLEOTIDE SEQUENCE [LARGE SCALE GENOMIC DNA]</scope>
    <source>
        <strain evidence="2">cv. B73</strain>
    </source>
</reference>
<dbReference type="EnsemblPlants" id="Zm00001eb238190_T003">
    <property type="protein sequence ID" value="Zm00001eb238190_P003"/>
    <property type="gene ID" value="Zm00001eb238190"/>
</dbReference>
<keyword evidence="3" id="KW-1185">Reference proteome</keyword>
<organism evidence="2 3">
    <name type="scientific">Zea mays</name>
    <name type="common">Maize</name>
    <dbReference type="NCBI Taxonomy" id="4577"/>
    <lineage>
        <taxon>Eukaryota</taxon>
        <taxon>Viridiplantae</taxon>
        <taxon>Streptophyta</taxon>
        <taxon>Embryophyta</taxon>
        <taxon>Tracheophyta</taxon>
        <taxon>Spermatophyta</taxon>
        <taxon>Magnoliopsida</taxon>
        <taxon>Liliopsida</taxon>
        <taxon>Poales</taxon>
        <taxon>Poaceae</taxon>
        <taxon>PACMAD clade</taxon>
        <taxon>Panicoideae</taxon>
        <taxon>Andropogonodae</taxon>
        <taxon>Andropogoneae</taxon>
        <taxon>Tripsacinae</taxon>
        <taxon>Zea</taxon>
    </lineage>
</organism>
<proteinExistence type="predicted"/>
<dbReference type="Gramene" id="Zm00001eb238190_T003">
    <property type="protein sequence ID" value="Zm00001eb238190_P003"/>
    <property type="gene ID" value="Zm00001eb238190"/>
</dbReference>
<name>A0A804PGX7_MAIZE</name>
<evidence type="ECO:0000313" key="2">
    <source>
        <dbReference type="EnsemblPlants" id="Zm00001eb238190_P003"/>
    </source>
</evidence>
<evidence type="ECO:0000256" key="1">
    <source>
        <dbReference type="SAM" id="MobiDB-lite"/>
    </source>
</evidence>
<dbReference type="AlphaFoldDB" id="A0A804PGX7"/>
<reference evidence="2" key="3">
    <citation type="submission" date="2021-05" db="UniProtKB">
        <authorList>
            <consortium name="EnsemblPlants"/>
        </authorList>
    </citation>
    <scope>IDENTIFICATION</scope>
    <source>
        <strain evidence="2">cv. B73</strain>
    </source>
</reference>